<keyword evidence="2" id="KW-1185">Reference proteome</keyword>
<proteinExistence type="predicted"/>
<gene>
    <name evidence="1" type="ORF">G5I_05931</name>
</gene>
<evidence type="ECO:0000313" key="2">
    <source>
        <dbReference type="Proteomes" id="UP000007755"/>
    </source>
</evidence>
<accession>F4WJP9</accession>
<protein>
    <submittedName>
        <fullName evidence="1">Uncharacterized protein</fullName>
    </submittedName>
</protein>
<dbReference type="Proteomes" id="UP000007755">
    <property type="component" value="Unassembled WGS sequence"/>
</dbReference>
<reference evidence="1" key="1">
    <citation type="submission" date="2011-02" db="EMBL/GenBank/DDBJ databases">
        <title>The genome of the leaf-cutting ant Acromyrmex echinatior suggests key adaptations to social evolution and fungus farming.</title>
        <authorList>
            <person name="Nygaard S."/>
            <person name="Zhang G."/>
        </authorList>
    </citation>
    <scope>NUCLEOTIDE SEQUENCE</scope>
</reference>
<sequence length="176" mass="19375">MFHLAETDLRVGEYRPRKKVFSTGAADPPPVCGILVVALRVVAVIVGSIDARHPSSHIVRALGKSVAFPDATALCRGVAAGERENPFVSWVSAAVNVNTTKAHESTSPRLRERTKELRGYESICFLAELLCMNVASVSVQYRQVANETNVYSIAFVKFLLQMQREMIEPGSHEHLL</sequence>
<evidence type="ECO:0000313" key="1">
    <source>
        <dbReference type="EMBL" id="EGI65541.1"/>
    </source>
</evidence>
<organism evidence="2">
    <name type="scientific">Acromyrmex echinatior</name>
    <name type="common">Panamanian leafcutter ant</name>
    <name type="synonym">Acromyrmex octospinosus echinatior</name>
    <dbReference type="NCBI Taxonomy" id="103372"/>
    <lineage>
        <taxon>Eukaryota</taxon>
        <taxon>Metazoa</taxon>
        <taxon>Ecdysozoa</taxon>
        <taxon>Arthropoda</taxon>
        <taxon>Hexapoda</taxon>
        <taxon>Insecta</taxon>
        <taxon>Pterygota</taxon>
        <taxon>Neoptera</taxon>
        <taxon>Endopterygota</taxon>
        <taxon>Hymenoptera</taxon>
        <taxon>Apocrita</taxon>
        <taxon>Aculeata</taxon>
        <taxon>Formicoidea</taxon>
        <taxon>Formicidae</taxon>
        <taxon>Myrmicinae</taxon>
        <taxon>Acromyrmex</taxon>
    </lineage>
</organism>
<dbReference type="STRING" id="103372.F4WJP9"/>
<dbReference type="InParanoid" id="F4WJP9"/>
<dbReference type="AlphaFoldDB" id="F4WJP9"/>
<dbReference type="EMBL" id="GL888186">
    <property type="protein sequence ID" value="EGI65541.1"/>
    <property type="molecule type" value="Genomic_DNA"/>
</dbReference>
<name>F4WJP9_ACREC</name>